<evidence type="ECO:0000256" key="6">
    <source>
        <dbReference type="ARBA" id="ARBA00023229"/>
    </source>
</evidence>
<dbReference type="InterPro" id="IPR053378">
    <property type="entry name" value="Prenyl_diphosphate_synthase"/>
</dbReference>
<dbReference type="PROSITE" id="PS00723">
    <property type="entry name" value="POLYPRENYL_SYNTHASE_1"/>
    <property type="match status" value="1"/>
</dbReference>
<dbReference type="SFLD" id="SFLDS00005">
    <property type="entry name" value="Isoprenoid_Synthase_Type_I"/>
    <property type="match status" value="1"/>
</dbReference>
<comment type="cofactor">
    <cofactor evidence="1">
        <name>Mg(2+)</name>
        <dbReference type="ChEBI" id="CHEBI:18420"/>
    </cofactor>
</comment>
<dbReference type="SUPFAM" id="SSF48576">
    <property type="entry name" value="Terpenoid synthases"/>
    <property type="match status" value="1"/>
</dbReference>
<dbReference type="InterPro" id="IPR000092">
    <property type="entry name" value="Polyprenyl_synt"/>
</dbReference>
<evidence type="ECO:0000313" key="9">
    <source>
        <dbReference type="Proteomes" id="UP001215503"/>
    </source>
</evidence>
<comment type="caution">
    <text evidence="8">The sequence shown here is derived from an EMBL/GenBank/DDBJ whole genome shotgun (WGS) entry which is preliminary data.</text>
</comment>
<evidence type="ECO:0000256" key="2">
    <source>
        <dbReference type="ARBA" id="ARBA00006706"/>
    </source>
</evidence>
<dbReference type="Gene3D" id="1.10.600.10">
    <property type="entry name" value="Farnesyl Diphosphate Synthase"/>
    <property type="match status" value="1"/>
</dbReference>
<reference evidence="8 9" key="1">
    <citation type="submission" date="2023-03" db="EMBL/GenBank/DDBJ databases">
        <title>Fodinicurvata sp. CAU 1616 isolated from sea sendiment.</title>
        <authorList>
            <person name="Kim W."/>
        </authorList>
    </citation>
    <scope>NUCLEOTIDE SEQUENCE [LARGE SCALE GENOMIC DNA]</scope>
    <source>
        <strain evidence="8 9">CAU 1616</strain>
    </source>
</reference>
<dbReference type="Proteomes" id="UP001215503">
    <property type="component" value="Unassembled WGS sequence"/>
</dbReference>
<dbReference type="RefSeq" id="WP_275822457.1">
    <property type="nucleotide sequence ID" value="NZ_JARHUD010000005.1"/>
</dbReference>
<name>A0ABT5YN01_9PROT</name>
<evidence type="ECO:0000256" key="4">
    <source>
        <dbReference type="ARBA" id="ARBA00022723"/>
    </source>
</evidence>
<dbReference type="NCBIfam" id="NF045485">
    <property type="entry name" value="FPPsyn"/>
    <property type="match status" value="1"/>
</dbReference>
<evidence type="ECO:0000256" key="3">
    <source>
        <dbReference type="ARBA" id="ARBA00022679"/>
    </source>
</evidence>
<organism evidence="8 9">
    <name type="scientific">Aquibaculum arenosum</name>
    <dbReference type="NCBI Taxonomy" id="3032591"/>
    <lineage>
        <taxon>Bacteria</taxon>
        <taxon>Pseudomonadati</taxon>
        <taxon>Pseudomonadota</taxon>
        <taxon>Alphaproteobacteria</taxon>
        <taxon>Rhodospirillales</taxon>
        <taxon>Rhodovibrionaceae</taxon>
        <taxon>Aquibaculum</taxon>
    </lineage>
</organism>
<gene>
    <name evidence="8" type="ORF">P2G67_09655</name>
</gene>
<keyword evidence="5" id="KW-0460">Magnesium</keyword>
<dbReference type="Pfam" id="PF00348">
    <property type="entry name" value="polyprenyl_synt"/>
    <property type="match status" value="1"/>
</dbReference>
<evidence type="ECO:0000256" key="1">
    <source>
        <dbReference type="ARBA" id="ARBA00001946"/>
    </source>
</evidence>
<accession>A0ABT5YN01</accession>
<dbReference type="InterPro" id="IPR008949">
    <property type="entry name" value="Isoprenoid_synthase_dom_sf"/>
</dbReference>
<dbReference type="InterPro" id="IPR033749">
    <property type="entry name" value="Polyprenyl_synt_CS"/>
</dbReference>
<keyword evidence="4" id="KW-0479">Metal-binding</keyword>
<keyword evidence="6" id="KW-0414">Isoprene biosynthesis</keyword>
<keyword evidence="3 7" id="KW-0808">Transferase</keyword>
<dbReference type="PANTHER" id="PTHR43281:SF1">
    <property type="entry name" value="FARNESYL DIPHOSPHATE SYNTHASE"/>
    <property type="match status" value="1"/>
</dbReference>
<evidence type="ECO:0000256" key="7">
    <source>
        <dbReference type="RuleBase" id="RU004466"/>
    </source>
</evidence>
<proteinExistence type="inferred from homology"/>
<keyword evidence="9" id="KW-1185">Reference proteome</keyword>
<dbReference type="CDD" id="cd00685">
    <property type="entry name" value="Trans_IPPS_HT"/>
    <property type="match status" value="1"/>
</dbReference>
<evidence type="ECO:0000313" key="8">
    <source>
        <dbReference type="EMBL" id="MDF2096239.1"/>
    </source>
</evidence>
<dbReference type="SFLD" id="SFLDG01017">
    <property type="entry name" value="Polyprenyl_Transferase_Like"/>
    <property type="match status" value="1"/>
</dbReference>
<comment type="similarity">
    <text evidence="2 7">Belongs to the FPP/GGPP synthase family.</text>
</comment>
<dbReference type="PROSITE" id="PS00444">
    <property type="entry name" value="POLYPRENYL_SYNTHASE_2"/>
    <property type="match status" value="1"/>
</dbReference>
<dbReference type="EMBL" id="JARHUD010000005">
    <property type="protein sequence ID" value="MDF2096239.1"/>
    <property type="molecule type" value="Genomic_DNA"/>
</dbReference>
<dbReference type="PANTHER" id="PTHR43281">
    <property type="entry name" value="FARNESYL DIPHOSPHATE SYNTHASE"/>
    <property type="match status" value="1"/>
</dbReference>
<sequence>MLECLRHDAALVEAELDRLLPLPERGPRRRLQEAVRYAALGGGKRLRPFLLLQSARLFEVPDARALRTAAALEMLHCYSLVHDDLPAMDDSDLRRGRPTVHRAYDESTAVLVGDNLLTEAFAVLADPATHPDPALRCRLVAGLARAGGLGGMIGGQAIDLAAERAELELPGIEELQAFKTGALIVEACRAGAILGAAEEADTKALERYAQALGLAFQIVDDLLDAEGDATALGKPVGQDAAAGKATFVGHLGVEGARRRAEELVDRAKEALTPFGPPAETLRQTADFVLTRRA</sequence>
<protein>
    <submittedName>
        <fullName evidence="8">Polyprenyl synthetase family protein</fullName>
    </submittedName>
</protein>
<evidence type="ECO:0000256" key="5">
    <source>
        <dbReference type="ARBA" id="ARBA00022842"/>
    </source>
</evidence>